<dbReference type="Proteomes" id="UP000320762">
    <property type="component" value="Unassembled WGS sequence"/>
</dbReference>
<feature type="coiled-coil region" evidence="3">
    <location>
        <begin position="731"/>
        <end position="765"/>
    </location>
</feature>
<keyword evidence="7" id="KW-0378">Hydrolase</keyword>
<dbReference type="Pfam" id="PF02212">
    <property type="entry name" value="GED"/>
    <property type="match status" value="1"/>
</dbReference>
<dbReference type="InterPro" id="IPR001401">
    <property type="entry name" value="Dynamin_GTPase"/>
</dbReference>
<sequence>MTETPRTSDTSSFGSSPSSAGSDHGDHAGVGLSDPTIGRGRRAMLDLVNKLHSTGVQMDIDLPQIAVIGSQSAGKSSLIESISGVTLPRAAGTCTRCPTECRLARADGRWRCSVALRFTVDENGQALGQARTVAFGDVIYDKVDVEDRLRRAQRAILNPRRRPDYFLSTESDEVEEPEGQLTFSSNCVELRISGPEVADLSFCDLPGLIASVGRSGNSNDIALVENLVKSYIKKPSCVILLTVACETDFENQGAHRLAKEFDPHGKRTVGVLTKPDRIPDGEEIHWISFIKNEKEPLEHGWFSVKQPSSNELKRGITWTEARQSENNFFSSTPPWSEMEAMYQKYLRTSNLIKRLSDILSDLVAKRLPEIHEEIEAALCGVSDALAQLPPPPSSDPRADIMRLVHAFTKAVAVQVSGIPDANGLHQKLRPSQDTFRRAIRGSAPAFRPYERRLADKRTCSAPAFLEHEDGPMDEDAPEDSEIFIDEVYEAALQARTRELPGNFPWVVKQAYVTRFTKHWSTPAYALCDVVYRDLAQRMRTLVHEHFGPFGQGLLEQRVRLLVQDLVKACFENTKKKIDWLVQLERQAFTLNTHYLADYRDKFLAHYKGARQAGEHGDLVERIRRYIPGGPPDVFAGAPEDAISKVLSGLVELGMPGIKPEDIPKLLPADELEPALEIMADVRAYFQVAYKRFTDNIPLAIDDELVCGVDRDVYVALMNGLNISGSGGDHLCREYAQESSQAASKREELEKKLERLSGASEELLNLGRS</sequence>
<dbReference type="InterPro" id="IPR030381">
    <property type="entry name" value="G_DYNAMIN_dom"/>
</dbReference>
<protein>
    <submittedName>
        <fullName evidence="7">P-loop containing nucleoside triphosphate hydrolase protein</fullName>
    </submittedName>
</protein>
<dbReference type="CDD" id="cd08771">
    <property type="entry name" value="DLP_1"/>
    <property type="match status" value="1"/>
</dbReference>
<dbReference type="PANTHER" id="PTHR11566:SF131">
    <property type="entry name" value="GTPASE, PUTATIVE (AFU_ORTHOLOGUE AFUA_6G07630)-RELATED"/>
    <property type="match status" value="1"/>
</dbReference>
<accession>A0A550CI98</accession>
<evidence type="ECO:0000256" key="1">
    <source>
        <dbReference type="ARBA" id="ARBA00022741"/>
    </source>
</evidence>
<dbReference type="InterPro" id="IPR000375">
    <property type="entry name" value="Dynamin_stalk"/>
</dbReference>
<dbReference type="Gene3D" id="3.40.50.300">
    <property type="entry name" value="P-loop containing nucleotide triphosphate hydrolases"/>
    <property type="match status" value="1"/>
</dbReference>
<evidence type="ECO:0000313" key="7">
    <source>
        <dbReference type="EMBL" id="TRM64528.1"/>
    </source>
</evidence>
<dbReference type="Pfam" id="PF01031">
    <property type="entry name" value="Dynamin_M"/>
    <property type="match status" value="1"/>
</dbReference>
<dbReference type="OrthoDB" id="5061070at2759"/>
<dbReference type="InterPro" id="IPR022812">
    <property type="entry name" value="Dynamin"/>
</dbReference>
<dbReference type="Gene3D" id="1.20.120.1240">
    <property type="entry name" value="Dynamin, middle domain"/>
    <property type="match status" value="1"/>
</dbReference>
<feature type="domain" description="GED" evidence="5">
    <location>
        <begin position="674"/>
        <end position="768"/>
    </location>
</feature>
<dbReference type="GO" id="GO:0031623">
    <property type="term" value="P:receptor internalization"/>
    <property type="evidence" value="ECO:0007669"/>
    <property type="project" value="TreeGrafter"/>
</dbReference>
<proteinExistence type="predicted"/>
<feature type="domain" description="Dynamin-type G" evidence="6">
    <location>
        <begin position="59"/>
        <end position="368"/>
    </location>
</feature>
<gene>
    <name evidence="7" type="ORF">BD626DRAFT_568270</name>
</gene>
<dbReference type="STRING" id="97359.A0A550CI98"/>
<evidence type="ECO:0000313" key="8">
    <source>
        <dbReference type="Proteomes" id="UP000320762"/>
    </source>
</evidence>
<evidence type="ECO:0000256" key="4">
    <source>
        <dbReference type="SAM" id="MobiDB-lite"/>
    </source>
</evidence>
<dbReference type="AlphaFoldDB" id="A0A550CI98"/>
<dbReference type="SUPFAM" id="SSF52540">
    <property type="entry name" value="P-loop containing nucleoside triphosphate hydrolases"/>
    <property type="match status" value="1"/>
</dbReference>
<feature type="compositionally biased region" description="Low complexity" evidence="4">
    <location>
        <begin position="8"/>
        <end position="22"/>
    </location>
</feature>
<dbReference type="PRINTS" id="PR00195">
    <property type="entry name" value="DYNAMIN"/>
</dbReference>
<keyword evidence="3" id="KW-0175">Coiled coil</keyword>
<dbReference type="InterPro" id="IPR045063">
    <property type="entry name" value="Dynamin_N"/>
</dbReference>
<dbReference type="Pfam" id="PF00350">
    <property type="entry name" value="Dynamin_N"/>
    <property type="match status" value="1"/>
</dbReference>
<dbReference type="GO" id="GO:0005737">
    <property type="term" value="C:cytoplasm"/>
    <property type="evidence" value="ECO:0007669"/>
    <property type="project" value="TreeGrafter"/>
</dbReference>
<dbReference type="GO" id="GO:0003924">
    <property type="term" value="F:GTPase activity"/>
    <property type="evidence" value="ECO:0007669"/>
    <property type="project" value="InterPro"/>
</dbReference>
<evidence type="ECO:0000259" key="5">
    <source>
        <dbReference type="PROSITE" id="PS51388"/>
    </source>
</evidence>
<dbReference type="InterPro" id="IPR020850">
    <property type="entry name" value="GED_dom"/>
</dbReference>
<dbReference type="PROSITE" id="PS51388">
    <property type="entry name" value="GED"/>
    <property type="match status" value="1"/>
</dbReference>
<dbReference type="PROSITE" id="PS51718">
    <property type="entry name" value="G_DYNAMIN_2"/>
    <property type="match status" value="1"/>
</dbReference>
<dbReference type="SMART" id="SM00053">
    <property type="entry name" value="DYNc"/>
    <property type="match status" value="1"/>
</dbReference>
<dbReference type="PANTHER" id="PTHR11566">
    <property type="entry name" value="DYNAMIN"/>
    <property type="match status" value="1"/>
</dbReference>
<evidence type="ECO:0000256" key="2">
    <source>
        <dbReference type="ARBA" id="ARBA00023134"/>
    </source>
</evidence>
<keyword evidence="2" id="KW-0342">GTP-binding</keyword>
<reference evidence="7 8" key="1">
    <citation type="journal article" date="2019" name="New Phytol.">
        <title>Comparative genomics reveals unique wood-decay strategies and fruiting body development in the Schizophyllaceae.</title>
        <authorList>
            <person name="Almasi E."/>
            <person name="Sahu N."/>
            <person name="Krizsan K."/>
            <person name="Balint B."/>
            <person name="Kovacs G.M."/>
            <person name="Kiss B."/>
            <person name="Cseklye J."/>
            <person name="Drula E."/>
            <person name="Henrissat B."/>
            <person name="Nagy I."/>
            <person name="Chovatia M."/>
            <person name="Adam C."/>
            <person name="LaButti K."/>
            <person name="Lipzen A."/>
            <person name="Riley R."/>
            <person name="Grigoriev I.V."/>
            <person name="Nagy L.G."/>
        </authorList>
    </citation>
    <scope>NUCLEOTIDE SEQUENCE [LARGE SCALE GENOMIC DNA]</scope>
    <source>
        <strain evidence="7 8">NL-1724</strain>
    </source>
</reference>
<comment type="caution">
    <text evidence="7">The sequence shown here is derived from an EMBL/GenBank/DDBJ whole genome shotgun (WGS) entry which is preliminary data.</text>
</comment>
<dbReference type="InterPro" id="IPR027417">
    <property type="entry name" value="P-loop_NTPase"/>
</dbReference>
<dbReference type="GO" id="GO:0005525">
    <property type="term" value="F:GTP binding"/>
    <property type="evidence" value="ECO:0007669"/>
    <property type="project" value="InterPro"/>
</dbReference>
<dbReference type="GO" id="GO:0008017">
    <property type="term" value="F:microtubule binding"/>
    <property type="evidence" value="ECO:0007669"/>
    <property type="project" value="TreeGrafter"/>
</dbReference>
<keyword evidence="1" id="KW-0547">Nucleotide-binding</keyword>
<name>A0A550CI98_9AGAR</name>
<dbReference type="EMBL" id="VDMD01000007">
    <property type="protein sequence ID" value="TRM64528.1"/>
    <property type="molecule type" value="Genomic_DNA"/>
</dbReference>
<dbReference type="InterPro" id="IPR003130">
    <property type="entry name" value="GED"/>
</dbReference>
<feature type="region of interest" description="Disordered" evidence="4">
    <location>
        <begin position="1"/>
        <end position="35"/>
    </location>
</feature>
<organism evidence="7 8">
    <name type="scientific">Schizophyllum amplum</name>
    <dbReference type="NCBI Taxonomy" id="97359"/>
    <lineage>
        <taxon>Eukaryota</taxon>
        <taxon>Fungi</taxon>
        <taxon>Dikarya</taxon>
        <taxon>Basidiomycota</taxon>
        <taxon>Agaricomycotina</taxon>
        <taxon>Agaricomycetes</taxon>
        <taxon>Agaricomycetidae</taxon>
        <taxon>Agaricales</taxon>
        <taxon>Schizophyllaceae</taxon>
        <taxon>Schizophyllum</taxon>
    </lineage>
</organism>
<dbReference type="GO" id="GO:0005886">
    <property type="term" value="C:plasma membrane"/>
    <property type="evidence" value="ECO:0007669"/>
    <property type="project" value="TreeGrafter"/>
</dbReference>
<dbReference type="GO" id="GO:0005874">
    <property type="term" value="C:microtubule"/>
    <property type="evidence" value="ECO:0007669"/>
    <property type="project" value="TreeGrafter"/>
</dbReference>
<evidence type="ECO:0000259" key="6">
    <source>
        <dbReference type="PROSITE" id="PS51718"/>
    </source>
</evidence>
<keyword evidence="8" id="KW-1185">Reference proteome</keyword>
<evidence type="ECO:0000256" key="3">
    <source>
        <dbReference type="SAM" id="Coils"/>
    </source>
</evidence>